<evidence type="ECO:0000313" key="1">
    <source>
        <dbReference type="Proteomes" id="UP000036681"/>
    </source>
</evidence>
<dbReference type="WBParaSite" id="ALUE_0000620501-mRNA-1">
    <property type="protein sequence ID" value="ALUE_0000620501-mRNA-1"/>
    <property type="gene ID" value="ALUE_0000620501"/>
</dbReference>
<accession>A0A0M3HTZ9</accession>
<protein>
    <submittedName>
        <fullName evidence="2">Uncharacterized protein</fullName>
    </submittedName>
</protein>
<keyword evidence="1" id="KW-1185">Reference proteome</keyword>
<proteinExistence type="predicted"/>
<reference evidence="2" key="1">
    <citation type="submission" date="2017-02" db="UniProtKB">
        <authorList>
            <consortium name="WormBaseParasite"/>
        </authorList>
    </citation>
    <scope>IDENTIFICATION</scope>
</reference>
<sequence length="60" mass="7070">MHCNTEFTFHLAHHGILGHWQILAQLQQRRAHETTQKLDHLIFFPVTLRCPYGMRMSSIA</sequence>
<evidence type="ECO:0000313" key="2">
    <source>
        <dbReference type="WBParaSite" id="ALUE_0000620501-mRNA-1"/>
    </source>
</evidence>
<organism evidence="1 2">
    <name type="scientific">Ascaris lumbricoides</name>
    <name type="common">Giant roundworm</name>
    <dbReference type="NCBI Taxonomy" id="6252"/>
    <lineage>
        <taxon>Eukaryota</taxon>
        <taxon>Metazoa</taxon>
        <taxon>Ecdysozoa</taxon>
        <taxon>Nematoda</taxon>
        <taxon>Chromadorea</taxon>
        <taxon>Rhabditida</taxon>
        <taxon>Spirurina</taxon>
        <taxon>Ascaridomorpha</taxon>
        <taxon>Ascaridoidea</taxon>
        <taxon>Ascarididae</taxon>
        <taxon>Ascaris</taxon>
    </lineage>
</organism>
<name>A0A0M3HTZ9_ASCLU</name>
<dbReference type="AlphaFoldDB" id="A0A0M3HTZ9"/>
<dbReference type="Proteomes" id="UP000036681">
    <property type="component" value="Unplaced"/>
</dbReference>